<feature type="region of interest" description="Disordered" evidence="1">
    <location>
        <begin position="531"/>
        <end position="553"/>
    </location>
</feature>
<feature type="compositionally biased region" description="Low complexity" evidence="1">
    <location>
        <begin position="442"/>
        <end position="458"/>
    </location>
</feature>
<dbReference type="InterPro" id="IPR026704">
    <property type="entry name" value="KATNIP"/>
</dbReference>
<feature type="domain" description="KATNIP" evidence="2">
    <location>
        <begin position="253"/>
        <end position="406"/>
    </location>
</feature>
<feature type="region of interest" description="Disordered" evidence="1">
    <location>
        <begin position="422"/>
        <end position="475"/>
    </location>
</feature>
<evidence type="ECO:0000313" key="4">
    <source>
        <dbReference type="Proteomes" id="UP000626109"/>
    </source>
</evidence>
<dbReference type="PANTHER" id="PTHR21534">
    <property type="entry name" value="KATANIN-INTERACTING PROTEIN"/>
    <property type="match status" value="1"/>
</dbReference>
<reference evidence="3" key="1">
    <citation type="submission" date="2021-02" db="EMBL/GenBank/DDBJ databases">
        <authorList>
            <person name="Dougan E. K."/>
            <person name="Rhodes N."/>
            <person name="Thang M."/>
            <person name="Chan C."/>
        </authorList>
    </citation>
    <scope>NUCLEOTIDE SEQUENCE</scope>
</reference>
<accession>A0A813J948</accession>
<name>A0A813J948_POLGL</name>
<evidence type="ECO:0000313" key="3">
    <source>
        <dbReference type="EMBL" id="CAE8666982.1"/>
    </source>
</evidence>
<comment type="caution">
    <text evidence="3">The sequence shown here is derived from an EMBL/GenBank/DDBJ whole genome shotgun (WGS) entry which is preliminary data.</text>
</comment>
<dbReference type="Pfam" id="PF14652">
    <property type="entry name" value="DUF4457"/>
    <property type="match status" value="3"/>
</dbReference>
<proteinExistence type="predicted"/>
<sequence length="553" mass="61819">MLVFNCVSTWGDQNFVGLAGIEIFDGRGFPVAMKDVMRQVTADPHSINVLDEYQHDPRTPDKLFDQVNLTRDDFHVWLAPFSPGRAHTITVDLEQNTEICMIRMWNYNKSRLHSSRGVRDLEILLDGRCIFTGEVRRAPGVLTSPEEACEHILFTQDEDVLEGVAEHDWLPTHLPPDSDDEDCDEYEVDVALPEALLGGGSFGVARPPTADLKAAPNRGEITPRTGMDGRPMTRATVDRQRARGSVCSSVTIVIHSTWGDQFYVGLTSLELLDGNLATIPLKEGMLEAYPRDLNDLEGVDNDVRTLDKLNDGVNCTSDDRHMWLAPFLKAQDAQEAPRNLIRFDFGGEKQEVAGFNMWNYNKNVEDTSRGVREFSVYCDDRFIATFLCRKAPGHVNFDFKQVVLIDQPPSVDGILRRVGAPPVVPSMPSRGRLDNSRRPSVSGGEPRPSSRNGRPPSGSERRPSSRGPGLERAPSFGNLESEELLQQYETPLHPCGFIYKLLLLSTWSDVHYIGLDGLEFYDLAGRPLRPKRAHSNHGSIRNLPGMEADVRTE</sequence>
<dbReference type="PANTHER" id="PTHR21534:SF0">
    <property type="entry name" value="KATANIN-INTERACTING PROTEIN"/>
    <property type="match status" value="1"/>
</dbReference>
<organism evidence="3 4">
    <name type="scientific">Polarella glacialis</name>
    <name type="common">Dinoflagellate</name>
    <dbReference type="NCBI Taxonomy" id="89957"/>
    <lineage>
        <taxon>Eukaryota</taxon>
        <taxon>Sar</taxon>
        <taxon>Alveolata</taxon>
        <taxon>Dinophyceae</taxon>
        <taxon>Suessiales</taxon>
        <taxon>Suessiaceae</taxon>
        <taxon>Polarella</taxon>
    </lineage>
</organism>
<feature type="region of interest" description="Disordered" evidence="1">
    <location>
        <begin position="207"/>
        <end position="232"/>
    </location>
</feature>
<feature type="non-terminal residue" evidence="3">
    <location>
        <position position="1"/>
    </location>
</feature>
<dbReference type="AlphaFoldDB" id="A0A813J948"/>
<evidence type="ECO:0000259" key="2">
    <source>
        <dbReference type="Pfam" id="PF14652"/>
    </source>
</evidence>
<protein>
    <recommendedName>
        <fullName evidence="2">KATNIP domain-containing protein</fullName>
    </recommendedName>
</protein>
<dbReference type="Proteomes" id="UP000626109">
    <property type="component" value="Unassembled WGS sequence"/>
</dbReference>
<feature type="domain" description="KATNIP" evidence="2">
    <location>
        <begin position="481"/>
        <end position="552"/>
    </location>
</feature>
<evidence type="ECO:0000256" key="1">
    <source>
        <dbReference type="SAM" id="MobiDB-lite"/>
    </source>
</evidence>
<dbReference type="InterPro" id="IPR027859">
    <property type="entry name" value="KATNIP_dom"/>
</dbReference>
<gene>
    <name evidence="3" type="ORF">PGLA2088_LOCUS16447</name>
</gene>
<feature type="domain" description="KATNIP" evidence="2">
    <location>
        <begin position="4"/>
        <end position="137"/>
    </location>
</feature>
<dbReference type="EMBL" id="CAJNNW010020838">
    <property type="protein sequence ID" value="CAE8666982.1"/>
    <property type="molecule type" value="Genomic_DNA"/>
</dbReference>